<evidence type="ECO:0007829" key="14">
    <source>
        <dbReference type="PDB" id="8D9G"/>
    </source>
</evidence>
<dbReference type="EMDB" id="EMD-27260"/>
<dbReference type="PDB" id="7XSQ">
    <property type="method" value="EM"/>
    <property type="resolution" value="2.88 A"/>
    <property type="chains" value="B=1-716"/>
</dbReference>
<reference evidence="13 14" key="7">
    <citation type="journal article" date="2022" name="Science">
        <title>Craspase is a CRISPR RNA-guided, RNA-activated protease.</title>
        <authorList>
            <person name="Hu C."/>
            <person name="van Beljouw S.P.B."/>
            <person name="Nam K.H."/>
            <person name="Schuler G."/>
            <person name="Ding F."/>
            <person name="Cui Y."/>
            <person name="Rodriguez-Molina A."/>
            <person name="Haagsma A.C."/>
            <person name="Valk M."/>
            <person name="Pabst M."/>
            <person name="Brouns S.J.J."/>
            <person name="Ke A."/>
        </authorList>
    </citation>
    <scope>STRUCTURE BY ELECTRON MICROSCOPY (2.57 ANGSTROMS) OF 14-716</scope>
</reference>
<dbReference type="PDB" id="7X8A">
    <property type="method" value="EM"/>
    <property type="resolution" value="2.80 A"/>
    <property type="chains" value="D=1-716"/>
</dbReference>
<dbReference type="Proteomes" id="UP000030652">
    <property type="component" value="Unassembled WGS sequence"/>
</dbReference>
<dbReference type="EMDB" id="EMD-33680"/>
<dbReference type="PDB" id="7Y85">
    <property type="method" value="EM"/>
    <property type="resolution" value="2.73 A"/>
    <property type="chains" value="D=1-716"/>
</dbReference>
<evidence type="ECO:0000313" key="3">
    <source>
        <dbReference type="EMBL" id="KHE91663.1"/>
    </source>
</evidence>
<name>A0A0B0EKL4_9BACT</name>
<evidence type="ECO:0007829" key="15">
    <source>
        <dbReference type="PDB" id="8GU6"/>
    </source>
</evidence>
<reference evidence="5 6" key="5">
    <citation type="journal article" date="2022" name="Nat. Microbiol.">
        <title>Structure and function of a bacterial type III-E CRISPR-Cas7-11 complex.</title>
        <authorList>
            <person name="Yu G."/>
            <person name="Wang X."/>
            <person name="Zhang Y."/>
            <person name="An Q."/>
            <person name="Wen Y."/>
            <person name="Li X."/>
            <person name="Yin H."/>
            <person name="Deng Z."/>
            <person name="Zhang H."/>
        </authorList>
    </citation>
    <scope>STRUCTURE BY ELECTRON MICROSCOPY (2.80 ANGSTROMS)</scope>
</reference>
<dbReference type="PDB" id="7XSR">
    <property type="method" value="EM"/>
    <property type="resolution" value="2.97 A"/>
    <property type="chains" value="C=1-716"/>
</dbReference>
<dbReference type="EMDB" id="EMD-33679"/>
<evidence type="ECO:0007829" key="5">
    <source>
        <dbReference type="PDB" id="7X8A"/>
    </source>
</evidence>
<evidence type="ECO:0000259" key="2">
    <source>
        <dbReference type="Pfam" id="PF12770"/>
    </source>
</evidence>
<reference evidence="3 4" key="1">
    <citation type="submission" date="2014-10" db="EMBL/GenBank/DDBJ databases">
        <title>Draft genome of anammox bacterium scalindua brodae, obtained using differential coverage binning of sequence data from two enrichment reactors.</title>
        <authorList>
            <person name="Speth D.R."/>
            <person name="Russ L."/>
            <person name="Kartal B."/>
            <person name="Op den Camp H.J."/>
            <person name="Dutilh B.E."/>
            <person name="Jetten M.S."/>
        </authorList>
    </citation>
    <scope>NUCLEOTIDE SEQUENCE [LARGE SCALE GENOMIC DNA]</scope>
    <source>
        <strain evidence="3">RU1</strain>
    </source>
</reference>
<dbReference type="PDB" id="7XC7">
    <property type="method" value="EM"/>
    <property type="resolution" value="3.10 A"/>
    <property type="chains" value="D=1-716"/>
</dbReference>
<dbReference type="PDB" id="8D9G">
    <property type="method" value="EM"/>
    <property type="resolution" value="2.57 A"/>
    <property type="chains" value="A=14-716"/>
</dbReference>
<reference evidence="7 8" key="3">
    <citation type="journal article" date="2022" name="Mol. Cell">
        <title>Target RNA activates the protease activity of Craspase to confer antiviral defense.</title>
        <authorList>
            <person name="Liu X."/>
            <person name="Zhang L."/>
            <person name="Wang H."/>
            <person name="Xiu Y."/>
            <person name="Huang L."/>
            <person name="Gao Z."/>
            <person name="Li N."/>
            <person name="Li F."/>
            <person name="Xiong W."/>
            <person name="Gao T."/>
            <person name="Zhang Y."/>
            <person name="Yang M."/>
            <person name="Feng Y."/>
        </authorList>
    </citation>
    <scope>STRUCTURE BY ELECTRON MICROSCOPY (2.88 ANGSTROMS)</scope>
</reference>
<dbReference type="eggNOG" id="COG4995">
    <property type="taxonomic scope" value="Bacteria"/>
</dbReference>
<dbReference type="PDB" id="8D9F">
    <property type="method" value="EM"/>
    <property type="resolution" value="2.71 A"/>
    <property type="chains" value="A=15-716"/>
</dbReference>
<evidence type="ECO:0007829" key="13">
    <source>
        <dbReference type="PDB" id="8D9F"/>
    </source>
</evidence>
<dbReference type="PDB" id="7Y8Y">
    <property type="method" value="EM"/>
    <property type="resolution" value="3.00 A"/>
    <property type="chains" value="B=1-716"/>
</dbReference>
<dbReference type="InterPro" id="IPR024983">
    <property type="entry name" value="CHAT_dom"/>
</dbReference>
<gene>
    <name evidence="3" type="ORF">SCABRO_02601</name>
</gene>
<dbReference type="AlphaFoldDB" id="A0A0B0EKL4"/>
<dbReference type="PDB" id="8D9H">
    <property type="method" value="EM"/>
    <property type="resolution" value="3.60 A"/>
    <property type="chains" value="E=15-716"/>
</dbReference>
<dbReference type="EMDB" id="EMD-33685"/>
<protein>
    <submittedName>
        <fullName evidence="3">CHAT domain protein</fullName>
    </submittedName>
</protein>
<dbReference type="PDB" id="7XSS">
    <property type="method" value="EM"/>
    <property type="resolution" value="3.20 A"/>
    <property type="chains" value="C=1-716"/>
</dbReference>
<evidence type="ECO:0007829" key="6">
    <source>
        <dbReference type="PDB" id="7XC7"/>
    </source>
</evidence>
<evidence type="ECO:0007829" key="11">
    <source>
        <dbReference type="PDB" id="7Y8T"/>
    </source>
</evidence>
<dbReference type="EMDB" id="EMD-27262"/>
<dbReference type="EMBL" id="JRYO01000185">
    <property type="protein sequence ID" value="KHE91663.1"/>
    <property type="molecule type" value="Genomic_DNA"/>
</dbReference>
<organism evidence="3 4">
    <name type="scientific">Candidatus Scalindua brodae</name>
    <dbReference type="NCBI Taxonomy" id="237368"/>
    <lineage>
        <taxon>Bacteria</taxon>
        <taxon>Pseudomonadati</taxon>
        <taxon>Planctomycetota</taxon>
        <taxon>Candidatus Brocadiia</taxon>
        <taxon>Candidatus Brocadiales</taxon>
        <taxon>Candidatus Scalinduaceae</taxon>
        <taxon>Candidatus Scalindua</taxon>
    </lineage>
</organism>
<evidence type="ECO:0007829" key="10">
    <source>
        <dbReference type="PDB" id="7Y84"/>
    </source>
</evidence>
<dbReference type="NCBIfam" id="NF041237">
    <property type="entry name" value="CAS_csx29_CRASP"/>
    <property type="match status" value="1"/>
</dbReference>
<evidence type="ECO:0007829" key="9">
    <source>
        <dbReference type="PDB" id="7Y83"/>
    </source>
</evidence>
<dbReference type="EMDB" id="EMD-33439"/>
<evidence type="ECO:0007829" key="12">
    <source>
        <dbReference type="PDB" id="7Y8Y"/>
    </source>
</evidence>
<sequence length="716" mass="82430">MNNTEENIDRIQEPTREDIDRKEAERLLDEAFNPRTKPVDRKKIINSALKILIGLYKEKKDDLTSASFISIARAYYLVSITILPKGTTIPEKKKEALRKGIEFIDRAINKFNGSILDSQRAFRIKSVLSIEFNRIDREKCDNIKLKNLLNEAVDKGCTDFDTYEWDIQIAIRLCELGVDMEGHFDNLIKSNKANDLQKAKAYYFIKKDDHKAKEHMDKCTASLKYTPCSHRLWDETVGFIERLKGDSSTLWRDFAIKTYRSCRVQEKETGTLRLRWYWSRHRVLYDMAFLAVKEQADDEEPDVNVKQAKIKKLAEISDSLKSRFSLRLSDMEKMPKSDDESNHEFKKFLDKCVTAYQDGYVINRSEDKEGQGENKSTTSKQPEPRPQAKLLELTQVPEGWVVVHFYLNKLEGMGNAIVFDKCANSWQYKEFQYKELFEVFLTWQANYNLYKENAAEHLVTLCKKIGETMPFLFCDNFIPNGKDVLFVPHDFLHRLPLHGSIENKTNGKLFLENHSCCYLPAWSFASEKEASTSDEYVLLKNFDQGHFETLQNNQIWGTQSVKDGASSDDLENIRNNPRLLTILCHGEANMSNPFRSMLKLANGGITYLEILNSVKGLKGSQVILGACETDLVPPLSDVMDEHYSVATALLLIGAAGVVGTMWKVRSNKTKSLIEWKLENIEYKLNEWQKETGGAAYKDHPPTFYRSIAFRSIGFPL</sequence>
<dbReference type="PDB" id="8GU6">
    <property type="method" value="EM"/>
    <property type="resolution" value="3.10 A"/>
    <property type="chains" value="D=1-716"/>
</dbReference>
<evidence type="ECO:0007829" key="7">
    <source>
        <dbReference type="PDB" id="7XSQ"/>
    </source>
</evidence>
<reference evidence="9 10" key="4">
    <citation type="journal article" date="2022" name="Nat. Commun.">
        <title>Structural basis for the non-self RNA-activated protease activity of the type III-E CRISPR nuclease-protease Craspase.</title>
        <authorList>
            <person name="Cui N."/>
            <person name="Zhang J.T."/>
            <person name="Li Z."/>
            <person name="Liu X.Y."/>
            <person name="Wang C."/>
            <person name="Huang H."/>
            <person name="Jia N."/>
        </authorList>
    </citation>
    <scope>STRUCTURE BY ELECTRON MICROSCOPY (2.61 ANGSTROMS)</scope>
</reference>
<proteinExistence type="evidence at protein level"/>
<dbReference type="EMDB" id="EMD-33686"/>
<keyword evidence="5 6" id="KW-0002">3D-structure</keyword>
<evidence type="ECO:0007829" key="8">
    <source>
        <dbReference type="PDB" id="7XSR"/>
    </source>
</evidence>
<feature type="domain" description="CHAT" evidence="2">
    <location>
        <begin position="547"/>
        <end position="674"/>
    </location>
</feature>
<dbReference type="EMDB" id="EMD-33056"/>
<dbReference type="EMDB" id="EMD-33433"/>
<dbReference type="EMDB" id="EMD-27261"/>
<evidence type="ECO:0000256" key="1">
    <source>
        <dbReference type="SAM" id="MobiDB-lite"/>
    </source>
</evidence>
<dbReference type="EMDB" id="EMD-33114"/>
<dbReference type="EMDB" id="EMD-33432"/>
<evidence type="ECO:0000313" key="4">
    <source>
        <dbReference type="Proteomes" id="UP000030652"/>
    </source>
</evidence>
<reference evidence="11 12" key="2">
    <citation type="journal article" date="2022" name="Cell Res.">
        <title>Cryo-EM structure of the type III-E CRISPR-Cas effector gRAMP in complex with TPR-CHAT.</title>
        <authorList>
            <person name="Wang S."/>
            <person name="Guo M."/>
            <person name="Zhu Y."/>
            <person name="Lin Z."/>
            <person name="Huang Z."/>
        </authorList>
    </citation>
    <scope>STRUCTURE BY ELECTRON MICROSCOPY (2.90 ANGSTROMS)</scope>
</reference>
<dbReference type="SMR" id="A0A0B0EKL4"/>
<dbReference type="EMDB" id="EMD-33431"/>
<comment type="caution">
    <text evidence="3">The sequence shown here is derived from an EMBL/GenBank/DDBJ whole genome shotgun (WGS) entry which is preliminary data.</text>
</comment>
<dbReference type="Pfam" id="PF12770">
    <property type="entry name" value="CHAT"/>
    <property type="match status" value="1"/>
</dbReference>
<dbReference type="PDB" id="7Y8T">
    <property type="method" value="EM"/>
    <property type="resolution" value="2.90 A"/>
    <property type="chains" value="B=1-716"/>
</dbReference>
<dbReference type="EMDB" id="EMD-33681"/>
<dbReference type="PDB" id="7XT4">
    <property type="method" value="EM"/>
    <property type="resolution" value="3.08 A"/>
    <property type="chains" value="C=1-716"/>
</dbReference>
<reference evidence="15" key="6">
    <citation type="journal article" date="2022" name="Nucleic Acids Res.">
        <title>Target RNA-guided protease activity in type III-E CRISPR-Cas system.</title>
        <authorList>
            <person name="Wang X."/>
            <person name="Yu G."/>
            <person name="Wen Y."/>
            <person name="An Q."/>
            <person name="Li X."/>
            <person name="Liao F."/>
            <person name="Lian C."/>
            <person name="Zhang K."/>
            <person name="Yin H."/>
            <person name="Wei Y."/>
            <person name="Deng Z."/>
            <person name="Zhang H."/>
        </authorList>
    </citation>
    <scope>STRUCTURE BY ELECTRON MICROSCOPY (3.10 ANGSTROMS)</scope>
</reference>
<dbReference type="PDB" id="7Y83">
    <property type="method" value="EM"/>
    <property type="resolution" value="2.93 A"/>
    <property type="chains" value="D=1-716"/>
</dbReference>
<dbReference type="PDB" id="7Y84">
    <property type="method" value="EM"/>
    <property type="resolution" value="2.61 A"/>
    <property type="chains" value="C=1-716"/>
</dbReference>
<feature type="region of interest" description="Disordered" evidence="1">
    <location>
        <begin position="364"/>
        <end position="387"/>
    </location>
</feature>
<accession>A0A0B0EKL4</accession>
<dbReference type="EMDB" id="EMD-34270"/>